<dbReference type="InterPro" id="IPR001054">
    <property type="entry name" value="A/G_cyclase"/>
</dbReference>
<dbReference type="Pfam" id="PF00211">
    <property type="entry name" value="Guanylate_cyc"/>
    <property type="match status" value="1"/>
</dbReference>
<dbReference type="SMART" id="SM01080">
    <property type="entry name" value="CHASE2"/>
    <property type="match status" value="1"/>
</dbReference>
<dbReference type="Gene3D" id="3.30.70.1230">
    <property type="entry name" value="Nucleotide cyclase"/>
    <property type="match status" value="1"/>
</dbReference>
<evidence type="ECO:0000313" key="4">
    <source>
        <dbReference type="Proteomes" id="UP000436522"/>
    </source>
</evidence>
<dbReference type="EMBL" id="BLIV01000004">
    <property type="protein sequence ID" value="GFE50806.1"/>
    <property type="molecule type" value="Genomic_DNA"/>
</dbReference>
<accession>A0A640VX53</accession>
<dbReference type="InterPro" id="IPR007890">
    <property type="entry name" value="CHASE2"/>
</dbReference>
<feature type="domain" description="Guanylate cyclase" evidence="2">
    <location>
        <begin position="425"/>
        <end position="552"/>
    </location>
</feature>
<sequence length="600" mass="62464">MSTAYRALLPGTFVLLLAGIWAVTMSLPHVSARASWLDGLESTLLDVRFRVSGPVVPMPEVAIVVVDDATLGKVDLAAKPGRVLIAETVDAIAAAQPKVIGLDIIFADPGAPEADARLAASLARAPTVIAAGARFAEEGSASDVPRPNAVLRPQPRLATASDVALVNLSTDVRGVPRHVPLVFATERGVEPSFALTIASRFQSEEPQIAAHQLDLGPISVPLDVGLTMPIRLVGAEGQVPTYSAADVLRGQVNDALRGRAVILGYTATGFGDRFPTPFDDTVPGVEILAGVVSQMLGGATLRRDAETRRLDAAAGFGLALVSSLLVLALPLSRGVPIALCLIFGWGAVVFGAFGQGVWLSAALPLMASAVPVVCAAILRYYTERCRAARGAEALAAFKQFQSPALAELIADDPSFLQTPTPRSLVIFFVDLSSFTGLSERLGPARTQDLLKGFHQITASAVEDEDGVVLNYMGDGVLAVFGMVGAGEASADRALRTSFALLEGVAALSGPDYDVGCRIGLHYGAVILSRQGGDRHQQVSVAGDSVNLASRLLEIAKAEGAAIAATEDFVGRTTTAPPPATVKSVPVRGRDGGAQVHFWIG</sequence>
<keyword evidence="1" id="KW-0472">Membrane</keyword>
<proteinExistence type="predicted"/>
<keyword evidence="1" id="KW-0812">Transmembrane</keyword>
<dbReference type="SUPFAM" id="SSF55073">
    <property type="entry name" value="Nucleotide cyclase"/>
    <property type="match status" value="1"/>
</dbReference>
<dbReference type="GO" id="GO:0004016">
    <property type="term" value="F:adenylate cyclase activity"/>
    <property type="evidence" value="ECO:0007669"/>
    <property type="project" value="UniProtKB-ARBA"/>
</dbReference>
<protein>
    <submittedName>
        <fullName evidence="3">Adenylate/guanylate cyclase domain-containing protein</fullName>
    </submittedName>
</protein>
<dbReference type="RefSeq" id="WP_159977892.1">
    <property type="nucleotide sequence ID" value="NZ_BLIV01000004.1"/>
</dbReference>
<dbReference type="AlphaFoldDB" id="A0A640VX53"/>
<dbReference type="GO" id="GO:0006171">
    <property type="term" value="P:cAMP biosynthetic process"/>
    <property type="evidence" value="ECO:0007669"/>
    <property type="project" value="TreeGrafter"/>
</dbReference>
<organism evidence="3 4">
    <name type="scientific">Roseobacter cerasinus</name>
    <dbReference type="NCBI Taxonomy" id="2602289"/>
    <lineage>
        <taxon>Bacteria</taxon>
        <taxon>Pseudomonadati</taxon>
        <taxon>Pseudomonadota</taxon>
        <taxon>Alphaproteobacteria</taxon>
        <taxon>Rhodobacterales</taxon>
        <taxon>Roseobacteraceae</taxon>
        <taxon>Roseobacter</taxon>
    </lineage>
</organism>
<name>A0A640VX53_9RHOB</name>
<evidence type="ECO:0000256" key="1">
    <source>
        <dbReference type="SAM" id="Phobius"/>
    </source>
</evidence>
<comment type="caution">
    <text evidence="3">The sequence shown here is derived from an EMBL/GenBank/DDBJ whole genome shotgun (WGS) entry which is preliminary data.</text>
</comment>
<dbReference type="Pfam" id="PF05226">
    <property type="entry name" value="CHASE2"/>
    <property type="match status" value="1"/>
</dbReference>
<dbReference type="Proteomes" id="UP000436522">
    <property type="component" value="Unassembled WGS sequence"/>
</dbReference>
<dbReference type="InterPro" id="IPR050697">
    <property type="entry name" value="Adenylyl/Guanylyl_Cyclase_3/4"/>
</dbReference>
<evidence type="ECO:0000259" key="2">
    <source>
        <dbReference type="PROSITE" id="PS50125"/>
    </source>
</evidence>
<reference evidence="3 4" key="1">
    <citation type="submission" date="2019-12" db="EMBL/GenBank/DDBJ databases">
        <title>Roseobacter cerasinus sp. nov., isolated from seawater around aquaculture.</title>
        <authorList>
            <person name="Muramatsu S."/>
            <person name="Takabe Y."/>
            <person name="Mori K."/>
            <person name="Takaichi S."/>
            <person name="Hanada S."/>
        </authorList>
    </citation>
    <scope>NUCLEOTIDE SEQUENCE [LARGE SCALE GENOMIC DNA]</scope>
    <source>
        <strain evidence="3 4">AI77</strain>
    </source>
</reference>
<feature type="transmembrane region" description="Helical" evidence="1">
    <location>
        <begin position="312"/>
        <end position="330"/>
    </location>
</feature>
<dbReference type="PANTHER" id="PTHR43081">
    <property type="entry name" value="ADENYLATE CYCLASE, TERMINAL-DIFFERENTIATION SPECIFIC-RELATED"/>
    <property type="match status" value="1"/>
</dbReference>
<dbReference type="PANTHER" id="PTHR43081:SF20">
    <property type="entry name" value="TWO-COMPONENT RESPONSE REGULATOR"/>
    <property type="match status" value="1"/>
</dbReference>
<keyword evidence="1" id="KW-1133">Transmembrane helix</keyword>
<gene>
    <name evidence="3" type="ORF">So717_25590</name>
</gene>
<feature type="transmembrane region" description="Helical" evidence="1">
    <location>
        <begin position="337"/>
        <end position="355"/>
    </location>
</feature>
<keyword evidence="4" id="KW-1185">Reference proteome</keyword>
<evidence type="ECO:0000313" key="3">
    <source>
        <dbReference type="EMBL" id="GFE50806.1"/>
    </source>
</evidence>
<dbReference type="InterPro" id="IPR029787">
    <property type="entry name" value="Nucleotide_cyclase"/>
</dbReference>
<feature type="transmembrane region" description="Helical" evidence="1">
    <location>
        <begin position="361"/>
        <end position="381"/>
    </location>
</feature>
<dbReference type="PROSITE" id="PS50125">
    <property type="entry name" value="GUANYLATE_CYCLASE_2"/>
    <property type="match status" value="1"/>
</dbReference>
<dbReference type="SMART" id="SM00044">
    <property type="entry name" value="CYCc"/>
    <property type="match status" value="1"/>
</dbReference>
<dbReference type="GO" id="GO:0035556">
    <property type="term" value="P:intracellular signal transduction"/>
    <property type="evidence" value="ECO:0007669"/>
    <property type="project" value="InterPro"/>
</dbReference>
<dbReference type="CDD" id="cd07302">
    <property type="entry name" value="CHD"/>
    <property type="match status" value="1"/>
</dbReference>
<dbReference type="OrthoDB" id="341967at2"/>